<evidence type="ECO:0000256" key="1">
    <source>
        <dbReference type="SAM" id="MobiDB-lite"/>
    </source>
</evidence>
<feature type="chain" id="PRO_5044290420" description="Lipoprotein" evidence="2">
    <location>
        <begin position="20"/>
        <end position="249"/>
    </location>
</feature>
<accession>A0AB39BP60</accession>
<dbReference type="EMBL" id="CP162551">
    <property type="protein sequence ID" value="XDI35617.1"/>
    <property type="molecule type" value="Genomic_DNA"/>
</dbReference>
<keyword evidence="2" id="KW-0732">Signal</keyword>
<evidence type="ECO:0008006" key="4">
    <source>
        <dbReference type="Google" id="ProtNLM"/>
    </source>
</evidence>
<sequence>MKKALFGLSLAIALTITTACGTTEPSETEPQKESTEEVAESETTGDSEDTLDAAEEEVEEVEEIEEEEVVYEPIELIELNGTGDTATEFFNLSGEFATIELKHSGSRNFIVRMKDASGMENESLANDIGNYEGKTFLFLSNTGEHLLDVKADGDWSVIIDQNIPDEITNEPVSLSGSGDDVIFVHLKSGLKRFELKHNGERNFIVRVNDEFSLVNEIGKYEGSTTETVADEAIYAISVKADGEWSINIE</sequence>
<dbReference type="PROSITE" id="PS51257">
    <property type="entry name" value="PROKAR_LIPOPROTEIN"/>
    <property type="match status" value="1"/>
</dbReference>
<gene>
    <name evidence="3" type="ORF">AB3N04_12945</name>
</gene>
<feature type="region of interest" description="Disordered" evidence="1">
    <location>
        <begin position="19"/>
        <end position="65"/>
    </location>
</feature>
<evidence type="ECO:0000256" key="2">
    <source>
        <dbReference type="SAM" id="SignalP"/>
    </source>
</evidence>
<organism evidence="3">
    <name type="scientific">Alkalihalophilus sp. As8PL</name>
    <dbReference type="NCBI Taxonomy" id="3237103"/>
    <lineage>
        <taxon>Bacteria</taxon>
        <taxon>Bacillati</taxon>
        <taxon>Bacillota</taxon>
        <taxon>Bacilli</taxon>
        <taxon>Bacillales</taxon>
        <taxon>Bacillaceae</taxon>
        <taxon>Alkalihalophilus</taxon>
    </lineage>
</organism>
<evidence type="ECO:0000313" key="3">
    <source>
        <dbReference type="EMBL" id="XDI35617.1"/>
    </source>
</evidence>
<name>A0AB39BP60_9BACI</name>
<feature type="signal peptide" evidence="2">
    <location>
        <begin position="1"/>
        <end position="19"/>
    </location>
</feature>
<protein>
    <recommendedName>
        <fullName evidence="4">Lipoprotein</fullName>
    </recommendedName>
</protein>
<reference evidence="3" key="1">
    <citation type="submission" date="2024-07" db="EMBL/GenBank/DDBJ databases">
        <title>Identification and characteristics of an arsenic-resistant bacterial isolate, which belongs to a novel species.</title>
        <authorList>
            <person name="Juszczyk A."/>
            <person name="Kowalczyk A."/>
            <person name="Was K."/>
            <person name="Kosowicz W."/>
            <person name="Budzyn A."/>
            <person name="Latowski D."/>
        </authorList>
    </citation>
    <scope>NUCLEOTIDE SEQUENCE</scope>
    <source>
        <strain evidence="3">As8PL</strain>
    </source>
</reference>
<feature type="compositionally biased region" description="Acidic residues" evidence="1">
    <location>
        <begin position="36"/>
        <end position="65"/>
    </location>
</feature>
<proteinExistence type="predicted"/>
<dbReference type="AlphaFoldDB" id="A0AB39BP60"/>
<dbReference type="RefSeq" id="WP_368503160.1">
    <property type="nucleotide sequence ID" value="NZ_CP162551.1"/>
</dbReference>